<evidence type="ECO:0000313" key="1">
    <source>
        <dbReference type="EMBL" id="CEG10203.1"/>
    </source>
</evidence>
<keyword evidence="2" id="KW-1185">Reference proteome</keyword>
<sequence length="435" mass="46637">MLADAARVGSFSEAEARLDSIQLDVVVGDDQLETPAGQAAALTAVATARKCFGRVTMIAEKDVPLIAALPLGKTLLKAALRLGARVATKSRTRATHTIRIGSTPTPVGWNLSCWWDRWLAGTRAFDDGPGDSRLALAGVFAGALAVRQVFACVVANQNVPPRDATVSLWTPWERVDRSVNGPERFDVPDKLWLLGLGHLGQAFVWNLCLLGGSGDRLAVLQDDQKVGAENEATSLLVLPNGHQIGKKKTKVADAWLEVSGWQTQLVERRHLGDVAITDEDPPYLLSGLDRLEPRLILARHGFPYMLDAGIGHGPGDFEGIQIRTIAKGQSVDDLWDKPRMADESLRNGLLGRQAYVELERHVGQCGTVEFAEASVAVPFVGAAAGALVIAQAIRLASLESAPVFVQMELGAPEMATLSGLIAQPEINLGSFSMQL</sequence>
<accession>A0A090N8K7</accession>
<protein>
    <recommendedName>
        <fullName evidence="3">Thiamine biosynthesis protein ThiF</fullName>
    </recommendedName>
</protein>
<proteinExistence type="predicted"/>
<comment type="caution">
    <text evidence="1">The sequence shown here is derived from an EMBL/GenBank/DDBJ whole genome shotgun (WGS) entry which is preliminary data.</text>
</comment>
<dbReference type="EMBL" id="CCAZ020000002">
    <property type="protein sequence ID" value="CEG10203.1"/>
    <property type="molecule type" value="Genomic_DNA"/>
</dbReference>
<evidence type="ECO:0008006" key="3">
    <source>
        <dbReference type="Google" id="ProtNLM"/>
    </source>
</evidence>
<reference evidence="1 2" key="1">
    <citation type="journal article" date="2014" name="Genome Announc.">
        <title>Genome Sequence of Afipia felis Strain 76713, Isolated in Hospital Water Using an Amoeba Co-Culture Procedure.</title>
        <authorList>
            <person name="Benamar S."/>
            <person name="La Scola B."/>
            <person name="Croce O."/>
        </authorList>
    </citation>
    <scope>NUCLEOTIDE SEQUENCE [LARGE SCALE GENOMIC DNA]</scope>
    <source>
        <strain evidence="1 2">76713</strain>
    </source>
</reference>
<dbReference type="OrthoDB" id="1489124at2"/>
<gene>
    <name evidence="1" type="ORF">BN961_03640</name>
</gene>
<dbReference type="Proteomes" id="UP000035762">
    <property type="component" value="Unassembled WGS sequence"/>
</dbReference>
<organism evidence="1 2">
    <name type="scientific">Afipia felis</name>
    <name type="common">Cat scratch disease bacillus</name>
    <dbReference type="NCBI Taxonomy" id="1035"/>
    <lineage>
        <taxon>Bacteria</taxon>
        <taxon>Pseudomonadati</taxon>
        <taxon>Pseudomonadota</taxon>
        <taxon>Alphaproteobacteria</taxon>
        <taxon>Hyphomicrobiales</taxon>
        <taxon>Nitrobacteraceae</taxon>
        <taxon>Afipia</taxon>
    </lineage>
</organism>
<name>A0A090N8K7_AFIFE</name>
<dbReference type="STRING" id="1035.BN961_03640"/>
<dbReference type="AlphaFoldDB" id="A0A090N8K7"/>
<evidence type="ECO:0000313" key="2">
    <source>
        <dbReference type="Proteomes" id="UP000035762"/>
    </source>
</evidence>